<evidence type="ECO:0000313" key="2">
    <source>
        <dbReference type="EMBL" id="VFQ70671.1"/>
    </source>
</evidence>
<feature type="transmembrane region" description="Helical" evidence="1">
    <location>
        <begin position="60"/>
        <end position="81"/>
    </location>
</feature>
<dbReference type="AlphaFoldDB" id="A0A484L2Y9"/>
<evidence type="ECO:0000256" key="1">
    <source>
        <dbReference type="SAM" id="Phobius"/>
    </source>
</evidence>
<dbReference type="Proteomes" id="UP000595140">
    <property type="component" value="Unassembled WGS sequence"/>
</dbReference>
<proteinExistence type="predicted"/>
<keyword evidence="1" id="KW-0472">Membrane</keyword>
<accession>A0A484L2Y9</accession>
<keyword evidence="3" id="KW-1185">Reference proteome</keyword>
<organism evidence="2 3">
    <name type="scientific">Cuscuta campestris</name>
    <dbReference type="NCBI Taxonomy" id="132261"/>
    <lineage>
        <taxon>Eukaryota</taxon>
        <taxon>Viridiplantae</taxon>
        <taxon>Streptophyta</taxon>
        <taxon>Embryophyta</taxon>
        <taxon>Tracheophyta</taxon>
        <taxon>Spermatophyta</taxon>
        <taxon>Magnoliopsida</taxon>
        <taxon>eudicotyledons</taxon>
        <taxon>Gunneridae</taxon>
        <taxon>Pentapetalae</taxon>
        <taxon>asterids</taxon>
        <taxon>lamiids</taxon>
        <taxon>Solanales</taxon>
        <taxon>Convolvulaceae</taxon>
        <taxon>Cuscuteae</taxon>
        <taxon>Cuscuta</taxon>
        <taxon>Cuscuta subgen. Grammica</taxon>
        <taxon>Cuscuta sect. Cleistogrammica</taxon>
    </lineage>
</organism>
<name>A0A484L2Y9_9ASTE</name>
<protein>
    <submittedName>
        <fullName evidence="2">Uncharacterized protein</fullName>
    </submittedName>
</protein>
<evidence type="ECO:0000313" key="3">
    <source>
        <dbReference type="Proteomes" id="UP000595140"/>
    </source>
</evidence>
<gene>
    <name evidence="2" type="ORF">CCAM_LOCUS12447</name>
</gene>
<reference evidence="2 3" key="1">
    <citation type="submission" date="2018-04" db="EMBL/GenBank/DDBJ databases">
        <authorList>
            <person name="Vogel A."/>
        </authorList>
    </citation>
    <scope>NUCLEOTIDE SEQUENCE [LARGE SCALE GENOMIC DNA]</scope>
</reference>
<sequence>MILQRIFLWIFKSSCLKKIRQETRDITLQALKDKKKRKAIKKALKGNMRGGLLGFSSQLLLSYMKFVILLMFFCIWIDTIFL</sequence>
<keyword evidence="1" id="KW-0812">Transmembrane</keyword>
<dbReference type="EMBL" id="OOIL02000923">
    <property type="protein sequence ID" value="VFQ70671.1"/>
    <property type="molecule type" value="Genomic_DNA"/>
</dbReference>
<keyword evidence="1" id="KW-1133">Transmembrane helix</keyword>